<dbReference type="Proteomes" id="UP000541426">
    <property type="component" value="Unassembled WGS sequence"/>
</dbReference>
<keyword evidence="5" id="KW-0418">Kinase</keyword>
<dbReference type="SMART" id="SM00388">
    <property type="entry name" value="HisKA"/>
    <property type="match status" value="1"/>
</dbReference>
<keyword evidence="10" id="KW-1185">Reference proteome</keyword>
<dbReference type="InterPro" id="IPR003661">
    <property type="entry name" value="HisK_dim/P_dom"/>
</dbReference>
<dbReference type="SMART" id="SM00387">
    <property type="entry name" value="HATPase_c"/>
    <property type="match status" value="1"/>
</dbReference>
<dbReference type="Gene3D" id="3.40.50.2300">
    <property type="match status" value="1"/>
</dbReference>
<dbReference type="RefSeq" id="WP_183966503.1">
    <property type="nucleotide sequence ID" value="NZ_BAABBZ010000005.1"/>
</dbReference>
<dbReference type="AlphaFoldDB" id="A0A7W6DNZ9"/>
<feature type="modified residue" description="4-aspartylphosphate" evidence="6">
    <location>
        <position position="63"/>
    </location>
</feature>
<dbReference type="PROSITE" id="PS50110">
    <property type="entry name" value="RESPONSE_REGULATORY"/>
    <property type="match status" value="1"/>
</dbReference>
<dbReference type="InterPro" id="IPR003594">
    <property type="entry name" value="HATPase_dom"/>
</dbReference>
<dbReference type="InterPro" id="IPR004358">
    <property type="entry name" value="Sig_transdc_His_kin-like_C"/>
</dbReference>
<evidence type="ECO:0000256" key="5">
    <source>
        <dbReference type="ARBA" id="ARBA00022777"/>
    </source>
</evidence>
<dbReference type="Gene3D" id="1.10.287.130">
    <property type="match status" value="1"/>
</dbReference>
<evidence type="ECO:0000256" key="4">
    <source>
        <dbReference type="ARBA" id="ARBA00022679"/>
    </source>
</evidence>
<dbReference type="Pfam" id="PF02518">
    <property type="entry name" value="HATPase_c"/>
    <property type="match status" value="1"/>
</dbReference>
<evidence type="ECO:0000259" key="7">
    <source>
        <dbReference type="PROSITE" id="PS50109"/>
    </source>
</evidence>
<accession>A0A7W6DNZ9</accession>
<dbReference type="FunFam" id="3.30.565.10:FF:000006">
    <property type="entry name" value="Sensor histidine kinase WalK"/>
    <property type="match status" value="1"/>
</dbReference>
<dbReference type="Gene3D" id="3.30.565.10">
    <property type="entry name" value="Histidine kinase-like ATPase, C-terminal domain"/>
    <property type="match status" value="1"/>
</dbReference>
<evidence type="ECO:0000256" key="6">
    <source>
        <dbReference type="PROSITE-ProRule" id="PRU00169"/>
    </source>
</evidence>
<dbReference type="Pfam" id="PF00512">
    <property type="entry name" value="HisKA"/>
    <property type="match status" value="1"/>
</dbReference>
<reference evidence="9 10" key="1">
    <citation type="submission" date="2020-08" db="EMBL/GenBank/DDBJ databases">
        <title>Genomic Encyclopedia of Type Strains, Phase IV (KMG-IV): sequencing the most valuable type-strain genomes for metagenomic binning, comparative biology and taxonomic classification.</title>
        <authorList>
            <person name="Goeker M."/>
        </authorList>
    </citation>
    <scope>NUCLEOTIDE SEQUENCE [LARGE SCALE GENOMIC DNA]</scope>
    <source>
        <strain evidence="9 10">DSM 102235</strain>
    </source>
</reference>
<comment type="caution">
    <text evidence="9">The sequence shown here is derived from an EMBL/GenBank/DDBJ whole genome shotgun (WGS) entry which is preliminary data.</text>
</comment>
<dbReference type="InterPro" id="IPR036890">
    <property type="entry name" value="HATPase_C_sf"/>
</dbReference>
<sequence length="376" mass="41672">MKDESDMKRDPLAVLIVDDDVGDRRLVRRALSDSGLMFDLFEAPTLAQAEQHRGRMIDLVVLDNQLPDGEGIESINYIRDTFSEAAIIVATGSGDEEIAVRAMHGGAEDYIRKSRITGETLQRSALNAIRVTQLRRKSERQAEELKFFAHMLVHDFKAPMMNIRFLAEAADEDLGDLPIEETRASLQDIQKCAGRQLDLIEALKVHIGFAENATFEPHDMGDLATEVVHMLRPIVAERSASIEVEPMPEAHCNAPEIRQLLQNLISNAIKFCPDRPLIRVGVKKDGYSSVFTVTDNGVGIPKEYHTKIFQPFCRLQSQDKVPGTGLGLATCAKIVSRHKGKIWCEDASGGGLQICFTLGQATADEKPVLQPIEKDS</sequence>
<evidence type="ECO:0000313" key="10">
    <source>
        <dbReference type="Proteomes" id="UP000541426"/>
    </source>
</evidence>
<dbReference type="SUPFAM" id="SSF55874">
    <property type="entry name" value="ATPase domain of HSP90 chaperone/DNA topoisomerase II/histidine kinase"/>
    <property type="match status" value="1"/>
</dbReference>
<keyword evidence="3 6" id="KW-0597">Phosphoprotein</keyword>
<evidence type="ECO:0000256" key="1">
    <source>
        <dbReference type="ARBA" id="ARBA00000085"/>
    </source>
</evidence>
<dbReference type="InterPro" id="IPR001789">
    <property type="entry name" value="Sig_transdc_resp-reg_receiver"/>
</dbReference>
<dbReference type="GO" id="GO:0030295">
    <property type="term" value="F:protein kinase activator activity"/>
    <property type="evidence" value="ECO:0007669"/>
    <property type="project" value="TreeGrafter"/>
</dbReference>
<gene>
    <name evidence="9" type="ORF">GGQ68_002596</name>
</gene>
<feature type="domain" description="Histidine kinase" evidence="7">
    <location>
        <begin position="151"/>
        <end position="362"/>
    </location>
</feature>
<dbReference type="InterPro" id="IPR050351">
    <property type="entry name" value="BphY/WalK/GraS-like"/>
</dbReference>
<dbReference type="InterPro" id="IPR005467">
    <property type="entry name" value="His_kinase_dom"/>
</dbReference>
<dbReference type="GO" id="GO:0007234">
    <property type="term" value="P:osmosensory signaling via phosphorelay pathway"/>
    <property type="evidence" value="ECO:0007669"/>
    <property type="project" value="TreeGrafter"/>
</dbReference>
<dbReference type="SUPFAM" id="SSF52172">
    <property type="entry name" value="CheY-like"/>
    <property type="match status" value="1"/>
</dbReference>
<dbReference type="Pfam" id="PF00072">
    <property type="entry name" value="Response_reg"/>
    <property type="match status" value="1"/>
</dbReference>
<feature type="domain" description="Response regulatory" evidence="8">
    <location>
        <begin position="13"/>
        <end position="128"/>
    </location>
</feature>
<proteinExistence type="predicted"/>
<keyword evidence="4" id="KW-0808">Transferase</keyword>
<dbReference type="PANTHER" id="PTHR42878">
    <property type="entry name" value="TWO-COMPONENT HISTIDINE KINASE"/>
    <property type="match status" value="1"/>
</dbReference>
<comment type="catalytic activity">
    <reaction evidence="1">
        <text>ATP + protein L-histidine = ADP + protein N-phospho-L-histidine.</text>
        <dbReference type="EC" id="2.7.13.3"/>
    </reaction>
</comment>
<dbReference type="PANTHER" id="PTHR42878:SF15">
    <property type="entry name" value="BACTERIOPHYTOCHROME"/>
    <property type="match status" value="1"/>
</dbReference>
<dbReference type="PROSITE" id="PS50109">
    <property type="entry name" value="HIS_KIN"/>
    <property type="match status" value="1"/>
</dbReference>
<dbReference type="InterPro" id="IPR011006">
    <property type="entry name" value="CheY-like_superfamily"/>
</dbReference>
<evidence type="ECO:0000259" key="8">
    <source>
        <dbReference type="PROSITE" id="PS50110"/>
    </source>
</evidence>
<dbReference type="PRINTS" id="PR00344">
    <property type="entry name" value="BCTRLSENSOR"/>
</dbReference>
<dbReference type="EC" id="2.7.13.3" evidence="2"/>
<name>A0A7W6DNZ9_9RHOB</name>
<dbReference type="CDD" id="cd00156">
    <property type="entry name" value="REC"/>
    <property type="match status" value="1"/>
</dbReference>
<evidence type="ECO:0000256" key="3">
    <source>
        <dbReference type="ARBA" id="ARBA00022553"/>
    </source>
</evidence>
<dbReference type="GO" id="GO:0000155">
    <property type="term" value="F:phosphorelay sensor kinase activity"/>
    <property type="evidence" value="ECO:0007669"/>
    <property type="project" value="InterPro"/>
</dbReference>
<evidence type="ECO:0000313" key="9">
    <source>
        <dbReference type="EMBL" id="MBB3986257.1"/>
    </source>
</evidence>
<organism evidence="9 10">
    <name type="scientific">Sagittula marina</name>
    <dbReference type="NCBI Taxonomy" id="943940"/>
    <lineage>
        <taxon>Bacteria</taxon>
        <taxon>Pseudomonadati</taxon>
        <taxon>Pseudomonadota</taxon>
        <taxon>Alphaproteobacteria</taxon>
        <taxon>Rhodobacterales</taxon>
        <taxon>Roseobacteraceae</taxon>
        <taxon>Sagittula</taxon>
    </lineage>
</organism>
<dbReference type="SMART" id="SM00448">
    <property type="entry name" value="REC"/>
    <property type="match status" value="1"/>
</dbReference>
<dbReference type="EMBL" id="JACIEJ010000006">
    <property type="protein sequence ID" value="MBB3986257.1"/>
    <property type="molecule type" value="Genomic_DNA"/>
</dbReference>
<dbReference type="GO" id="GO:0000156">
    <property type="term" value="F:phosphorelay response regulator activity"/>
    <property type="evidence" value="ECO:0007669"/>
    <property type="project" value="TreeGrafter"/>
</dbReference>
<protein>
    <recommendedName>
        <fullName evidence="2">histidine kinase</fullName>
        <ecNumber evidence="2">2.7.13.3</ecNumber>
    </recommendedName>
</protein>
<evidence type="ECO:0000256" key="2">
    <source>
        <dbReference type="ARBA" id="ARBA00012438"/>
    </source>
</evidence>